<gene>
    <name evidence="1" type="ORF">DPEC_G00140140</name>
</gene>
<accession>A0ACC2GMN4</accession>
<dbReference type="Proteomes" id="UP001157502">
    <property type="component" value="Chromosome 11"/>
</dbReference>
<evidence type="ECO:0000313" key="1">
    <source>
        <dbReference type="EMBL" id="KAJ8004807.1"/>
    </source>
</evidence>
<keyword evidence="2" id="KW-1185">Reference proteome</keyword>
<evidence type="ECO:0000313" key="2">
    <source>
        <dbReference type="Proteomes" id="UP001157502"/>
    </source>
</evidence>
<sequence length="191" mass="21408">MIIPAHTVIAFGVIELWVQRNGIFVLTELEKLSEQFQLLSVLPIETRSSLLQLLRNMMKNREEVSAMESVLDQMCDGDSPNLGNLRESERRTVQAIVDIILDIVGDDKEFRSSLLSAIHLIVSVMDEMTDEGLSVLESCCRPPVLKALQMLTQPSLQSLIEVSNSESRLLHLIGGRAQYLSDKRFSLLSTP</sequence>
<protein>
    <submittedName>
        <fullName evidence="1">Uncharacterized protein</fullName>
    </submittedName>
</protein>
<organism evidence="1 2">
    <name type="scientific">Dallia pectoralis</name>
    <name type="common">Alaska blackfish</name>
    <dbReference type="NCBI Taxonomy" id="75939"/>
    <lineage>
        <taxon>Eukaryota</taxon>
        <taxon>Metazoa</taxon>
        <taxon>Chordata</taxon>
        <taxon>Craniata</taxon>
        <taxon>Vertebrata</taxon>
        <taxon>Euteleostomi</taxon>
        <taxon>Actinopterygii</taxon>
        <taxon>Neopterygii</taxon>
        <taxon>Teleostei</taxon>
        <taxon>Protacanthopterygii</taxon>
        <taxon>Esociformes</taxon>
        <taxon>Umbridae</taxon>
        <taxon>Dallia</taxon>
    </lineage>
</organism>
<proteinExistence type="predicted"/>
<reference evidence="1" key="1">
    <citation type="submission" date="2021-05" db="EMBL/GenBank/DDBJ databases">
        <authorList>
            <person name="Pan Q."/>
            <person name="Jouanno E."/>
            <person name="Zahm M."/>
            <person name="Klopp C."/>
            <person name="Cabau C."/>
            <person name="Louis A."/>
            <person name="Berthelot C."/>
            <person name="Parey E."/>
            <person name="Roest Crollius H."/>
            <person name="Montfort J."/>
            <person name="Robinson-Rechavi M."/>
            <person name="Bouchez O."/>
            <person name="Lampietro C."/>
            <person name="Lopez Roques C."/>
            <person name="Donnadieu C."/>
            <person name="Postlethwait J."/>
            <person name="Bobe J."/>
            <person name="Dillon D."/>
            <person name="Chandos A."/>
            <person name="von Hippel F."/>
            <person name="Guiguen Y."/>
        </authorList>
    </citation>
    <scope>NUCLEOTIDE SEQUENCE</scope>
    <source>
        <strain evidence="1">YG-Jan2019</strain>
    </source>
</reference>
<name>A0ACC2GMN4_DALPE</name>
<comment type="caution">
    <text evidence="1">The sequence shown here is derived from an EMBL/GenBank/DDBJ whole genome shotgun (WGS) entry which is preliminary data.</text>
</comment>
<dbReference type="EMBL" id="CM055738">
    <property type="protein sequence ID" value="KAJ8004807.1"/>
    <property type="molecule type" value="Genomic_DNA"/>
</dbReference>